<sequence length="224" mass="26120">MAISEKLKKGSTSDFPSGFDRWLALQSVSDKIVRRASTLNAMEKLRLERATKQIDFKIQLRENHYDNVNQRLKETLKDHDLYKRALLRNAPPPRENNQVPPTAEMKPFGRYQGAYHSKMGTAMQREEEEIAQRKLRRRNKLLERAKHESETRIDPKLSTEQILSNNDKPLSERFKRTTTMRIATLRAQTNAVNAFMKVKRDAAVKKQAKRYSKSSLFKGVFQTE</sequence>
<organism evidence="3 4">
    <name type="scientific">Patiria miniata</name>
    <name type="common">Bat star</name>
    <name type="synonym">Asterina miniata</name>
    <dbReference type="NCBI Taxonomy" id="46514"/>
    <lineage>
        <taxon>Eukaryota</taxon>
        <taxon>Metazoa</taxon>
        <taxon>Echinodermata</taxon>
        <taxon>Eleutherozoa</taxon>
        <taxon>Asterozoa</taxon>
        <taxon>Asteroidea</taxon>
        <taxon>Valvatacea</taxon>
        <taxon>Valvatida</taxon>
        <taxon>Asterinidae</taxon>
        <taxon>Patiria</taxon>
    </lineage>
</organism>
<keyword evidence="1" id="KW-0175">Coiled coil</keyword>
<feature type="coiled-coil region" evidence="1">
    <location>
        <begin position="125"/>
        <end position="152"/>
    </location>
</feature>
<dbReference type="EnsemblMetazoa" id="XM_038204895.1">
    <property type="protein sequence ID" value="XP_038060823.1"/>
    <property type="gene ID" value="LOC119731686"/>
</dbReference>
<reference evidence="3" key="1">
    <citation type="submission" date="2022-11" db="UniProtKB">
        <authorList>
            <consortium name="EnsemblMetazoa"/>
        </authorList>
    </citation>
    <scope>IDENTIFICATION</scope>
</reference>
<protein>
    <submittedName>
        <fullName evidence="3">Uncharacterized protein</fullName>
    </submittedName>
</protein>
<evidence type="ECO:0000313" key="4">
    <source>
        <dbReference type="Proteomes" id="UP000887568"/>
    </source>
</evidence>
<proteinExistence type="predicted"/>
<keyword evidence="4" id="KW-1185">Reference proteome</keyword>
<evidence type="ECO:0000256" key="1">
    <source>
        <dbReference type="SAM" id="Coils"/>
    </source>
</evidence>
<dbReference type="AlphaFoldDB" id="A0A914AAN4"/>
<dbReference type="GeneID" id="119731686"/>
<feature type="region of interest" description="Disordered" evidence="2">
    <location>
        <begin position="88"/>
        <end position="108"/>
    </location>
</feature>
<evidence type="ECO:0000313" key="3">
    <source>
        <dbReference type="EnsemblMetazoa" id="XP_038060823.1"/>
    </source>
</evidence>
<dbReference type="OMA" id="PPTAEMK"/>
<dbReference type="RefSeq" id="XP_038060823.1">
    <property type="nucleotide sequence ID" value="XM_038204895.1"/>
</dbReference>
<evidence type="ECO:0000256" key="2">
    <source>
        <dbReference type="SAM" id="MobiDB-lite"/>
    </source>
</evidence>
<name>A0A914AAN4_PATMI</name>
<accession>A0A914AAN4</accession>
<dbReference type="OrthoDB" id="10027414at2759"/>
<dbReference type="Proteomes" id="UP000887568">
    <property type="component" value="Unplaced"/>
</dbReference>